<dbReference type="InterPro" id="IPR000156">
    <property type="entry name" value="Ran_bind_dom"/>
</dbReference>
<gene>
    <name evidence="5" type="ORF">ASIM_LOCUS20477</name>
</gene>
<accession>A0A3P6UG47</accession>
<dbReference type="Proteomes" id="UP000267096">
    <property type="component" value="Unassembled WGS sequence"/>
</dbReference>
<evidence type="ECO:0000256" key="2">
    <source>
        <dbReference type="ARBA" id="ARBA00023242"/>
    </source>
</evidence>
<dbReference type="SUPFAM" id="SSF50729">
    <property type="entry name" value="PH domain-like"/>
    <property type="match status" value="1"/>
</dbReference>
<proteinExistence type="predicted"/>
<feature type="region of interest" description="Disordered" evidence="3">
    <location>
        <begin position="1"/>
        <end position="30"/>
    </location>
</feature>
<evidence type="ECO:0000256" key="1">
    <source>
        <dbReference type="ARBA" id="ARBA00004123"/>
    </source>
</evidence>
<dbReference type="GO" id="GO:0006611">
    <property type="term" value="P:protein export from nucleus"/>
    <property type="evidence" value="ECO:0007669"/>
    <property type="project" value="TreeGrafter"/>
</dbReference>
<dbReference type="GO" id="GO:0005634">
    <property type="term" value="C:nucleus"/>
    <property type="evidence" value="ECO:0007669"/>
    <property type="project" value="UniProtKB-SubCell"/>
</dbReference>
<evidence type="ECO:0000256" key="3">
    <source>
        <dbReference type="SAM" id="MobiDB-lite"/>
    </source>
</evidence>
<feature type="region of interest" description="Disordered" evidence="3">
    <location>
        <begin position="140"/>
        <end position="180"/>
    </location>
</feature>
<dbReference type="SMART" id="SM00160">
    <property type="entry name" value="RanBD"/>
    <property type="match status" value="1"/>
</dbReference>
<dbReference type="AlphaFoldDB" id="A0A3P6UG47"/>
<dbReference type="Gene3D" id="2.30.29.30">
    <property type="entry name" value="Pleckstrin-homology domain (PH domain)/Phosphotyrosine-binding domain (PTB)"/>
    <property type="match status" value="1"/>
</dbReference>
<evidence type="ECO:0000313" key="5">
    <source>
        <dbReference type="EMBL" id="VDK77204.1"/>
    </source>
</evidence>
<dbReference type="InterPro" id="IPR045255">
    <property type="entry name" value="RanBP1-like"/>
</dbReference>
<dbReference type="PANTHER" id="PTHR23138">
    <property type="entry name" value="RAN BINDING PROTEIN"/>
    <property type="match status" value="1"/>
</dbReference>
<keyword evidence="2" id="KW-0539">Nucleus</keyword>
<dbReference type="EMBL" id="UYRR01039705">
    <property type="protein sequence ID" value="VDK77204.1"/>
    <property type="molecule type" value="Genomic_DNA"/>
</dbReference>
<dbReference type="InterPro" id="IPR011993">
    <property type="entry name" value="PH-like_dom_sf"/>
</dbReference>
<dbReference type="OrthoDB" id="5869508at2759"/>
<protein>
    <recommendedName>
        <fullName evidence="4">RanBD1 domain-containing protein</fullName>
    </recommendedName>
</protein>
<sequence>MKESADEAETQRRESAATKSSEHVDVSTGEENEVNIHHAMCKLHSFDINTKSWHERGMSSVRINRIDEEPTAHYRIVGRSMGNQRVVLNSRLFTGMVLEKVSAKRIKFSATTPDSELPVLFLTTASEFVTEQLFSKLSEIVKPKKEEEQSRKRKASSEMAAGDTDNATSTKTDAPKKSTS</sequence>
<comment type="subcellular location">
    <subcellularLocation>
        <location evidence="1">Nucleus</location>
    </subcellularLocation>
</comment>
<evidence type="ECO:0000313" key="6">
    <source>
        <dbReference type="Proteomes" id="UP000267096"/>
    </source>
</evidence>
<evidence type="ECO:0000259" key="4">
    <source>
        <dbReference type="PROSITE" id="PS50196"/>
    </source>
</evidence>
<feature type="domain" description="RanBD1" evidence="4">
    <location>
        <begin position="22"/>
        <end position="166"/>
    </location>
</feature>
<organism evidence="5 6">
    <name type="scientific">Anisakis simplex</name>
    <name type="common">Herring worm</name>
    <dbReference type="NCBI Taxonomy" id="6269"/>
    <lineage>
        <taxon>Eukaryota</taxon>
        <taxon>Metazoa</taxon>
        <taxon>Ecdysozoa</taxon>
        <taxon>Nematoda</taxon>
        <taxon>Chromadorea</taxon>
        <taxon>Rhabditida</taxon>
        <taxon>Spirurina</taxon>
        <taxon>Ascaridomorpha</taxon>
        <taxon>Ascaridoidea</taxon>
        <taxon>Anisakidae</taxon>
        <taxon>Anisakis</taxon>
        <taxon>Anisakis simplex complex</taxon>
    </lineage>
</organism>
<dbReference type="Pfam" id="PF00638">
    <property type="entry name" value="Ran_BP1"/>
    <property type="match status" value="1"/>
</dbReference>
<dbReference type="CDD" id="cd13180">
    <property type="entry name" value="RanBD_RanBP3"/>
    <property type="match status" value="1"/>
</dbReference>
<dbReference type="PROSITE" id="PS50196">
    <property type="entry name" value="RANBD1"/>
    <property type="match status" value="1"/>
</dbReference>
<feature type="compositionally biased region" description="Basic and acidic residues" evidence="3">
    <location>
        <begin position="140"/>
        <end position="150"/>
    </location>
</feature>
<keyword evidence="6" id="KW-1185">Reference proteome</keyword>
<name>A0A3P6UG47_ANISI</name>
<dbReference type="PANTHER" id="PTHR23138:SF142">
    <property type="entry name" value="RAN-BINDING PROTEIN 3B-RELATED"/>
    <property type="match status" value="1"/>
</dbReference>
<reference evidence="5 6" key="1">
    <citation type="submission" date="2018-11" db="EMBL/GenBank/DDBJ databases">
        <authorList>
            <consortium name="Pathogen Informatics"/>
        </authorList>
    </citation>
    <scope>NUCLEOTIDE SEQUENCE [LARGE SCALE GENOMIC DNA]</scope>
</reference>
<feature type="compositionally biased region" description="Basic and acidic residues" evidence="3">
    <location>
        <begin position="1"/>
        <end position="25"/>
    </location>
</feature>